<keyword evidence="2" id="KW-1185">Reference proteome</keyword>
<gene>
    <name evidence="1" type="ORF">ACFPJ5_17760</name>
</gene>
<dbReference type="RefSeq" id="WP_227231343.1">
    <property type="nucleotide sequence ID" value="NZ_JAJCVJ010000003.1"/>
</dbReference>
<dbReference type="InterPro" id="IPR011050">
    <property type="entry name" value="Pectin_lyase_fold/virulence"/>
</dbReference>
<name>A0ABD5RFJ6_9EURY</name>
<organism evidence="1 2">
    <name type="scientific">Salinirubrum litoreum</name>
    <dbReference type="NCBI Taxonomy" id="1126234"/>
    <lineage>
        <taxon>Archaea</taxon>
        <taxon>Methanobacteriati</taxon>
        <taxon>Methanobacteriota</taxon>
        <taxon>Stenosarchaea group</taxon>
        <taxon>Halobacteria</taxon>
        <taxon>Halobacteriales</taxon>
        <taxon>Haloferacaceae</taxon>
        <taxon>Salinirubrum</taxon>
    </lineage>
</organism>
<dbReference type="PROSITE" id="PS51318">
    <property type="entry name" value="TAT"/>
    <property type="match status" value="1"/>
</dbReference>
<dbReference type="Proteomes" id="UP001596201">
    <property type="component" value="Unassembled WGS sequence"/>
</dbReference>
<protein>
    <submittedName>
        <fullName evidence="1">Right-handed parallel beta-helix repeat-containing protein</fullName>
    </submittedName>
</protein>
<sequence>MPHDHEDSPGGIPSGLDRRSFLRLGGAAVGTAALASSSAAAAVTRYDITFSRSVNVVEEYGVDPTGSERVDDVLQEHIEDDTLLIFPEGEYRFEGKLAEYGMDRLGFYGDGDVRFVAPDGFNDMLIDYNMIGEILVEGITLDMTAPNTVTGIDIDAKYRAVVEDVTYEGRGVHEDTGTTSAFGMSMKNDDAVGIIRNVSVEEGGALGHYEGGNGRIGVYVGPKNEGTVRIENTTLADFPNNCVYASKTPGNVEVVDCTFRNNNVASVRISGEGSFVKNSTFLIDLDQYDGPTDGMDYSFNTRGIWLEQGSFDFPGGAVIEGCDITVVDTRSCSGAIALAGSAKETTIRDTEIRVDTDSTNAIRRKPPNDYAPLTVDNVTITGSADGGQAILLWEADGSVVKNSCLYVPGTNRDGVRALEASNCTVENTNISAGGIRVREDNTTVSTADLTEIDACPVSSVDRKELLIESVGDEGAVDFEATVSGDVERGPLAEDYDQIDGSTVLGHVAGGGKDSFMFTGDLTDFDVTFGDYSDVRVSVDGEEQLWATGKKLEIRSVGDEKAVNFEATVDGSVERGDLAEPYDDISGGTIEGHVANGGVDTFRFTGDLTNFDVTYGDSADVAVLVDGEQVSWGTSHRLLVESVGDEGAVDFTATVSGEAWRGDLAEDYDYVSGDTIEGHVAAGKADSYRFTGELTDFSVTFGDKRDVRASVDGDTI</sequence>
<evidence type="ECO:0000313" key="2">
    <source>
        <dbReference type="Proteomes" id="UP001596201"/>
    </source>
</evidence>
<dbReference type="SUPFAM" id="SSF51126">
    <property type="entry name" value="Pectin lyase-like"/>
    <property type="match status" value="1"/>
</dbReference>
<proteinExistence type="predicted"/>
<dbReference type="AlphaFoldDB" id="A0ABD5RFJ6"/>
<dbReference type="InterPro" id="IPR006311">
    <property type="entry name" value="TAT_signal"/>
</dbReference>
<reference evidence="1 2" key="1">
    <citation type="journal article" date="2019" name="Int. J. Syst. Evol. Microbiol.">
        <title>The Global Catalogue of Microorganisms (GCM) 10K type strain sequencing project: providing services to taxonomists for standard genome sequencing and annotation.</title>
        <authorList>
            <consortium name="The Broad Institute Genomics Platform"/>
            <consortium name="The Broad Institute Genome Sequencing Center for Infectious Disease"/>
            <person name="Wu L."/>
            <person name="Ma J."/>
        </authorList>
    </citation>
    <scope>NUCLEOTIDE SEQUENCE [LARGE SCALE GENOMIC DNA]</scope>
    <source>
        <strain evidence="1 2">CGMCC 1.12237</strain>
    </source>
</reference>
<evidence type="ECO:0000313" key="1">
    <source>
        <dbReference type="EMBL" id="MFC5368773.1"/>
    </source>
</evidence>
<dbReference type="EMBL" id="JBHSKX010000004">
    <property type="protein sequence ID" value="MFC5368773.1"/>
    <property type="molecule type" value="Genomic_DNA"/>
</dbReference>
<comment type="caution">
    <text evidence="1">The sequence shown here is derived from an EMBL/GenBank/DDBJ whole genome shotgun (WGS) entry which is preliminary data.</text>
</comment>
<accession>A0ABD5RFJ6</accession>